<dbReference type="PRINTS" id="PR00449">
    <property type="entry name" value="RASTRNSFRMNG"/>
</dbReference>
<proteinExistence type="predicted"/>
<dbReference type="SMART" id="SM00174">
    <property type="entry name" value="RHO"/>
    <property type="match status" value="1"/>
</dbReference>
<keyword evidence="2" id="KW-0547">Nucleotide-binding</keyword>
<accession>A0AAD7M6T1</accession>
<dbReference type="SMART" id="SM00175">
    <property type="entry name" value="RAB"/>
    <property type="match status" value="1"/>
</dbReference>
<dbReference type="EMBL" id="JARKIE010000011">
    <property type="protein sequence ID" value="KAJ7703930.1"/>
    <property type="molecule type" value="Genomic_DNA"/>
</dbReference>
<sequence>MDKWQIVLVGDSCVGKSALADQFTLNCFVEEYNPTVDEDTSWKQWIVDDKHCVIQVIDIPSEAAYASLRDRCIQHSNGFFLVYSITSRTSFDRLEDLLQSVRQVKGENIGPFLLLGNKRDSSLLDRAVPTGEGEALARHFGCSFMEVSARTASNVDRAFADLVRLLRQNRLDAGAAVHQDQERSSRKKCVIL</sequence>
<gene>
    <name evidence="4" type="ORF">B0H17DRAFT_1040218</name>
</gene>
<keyword evidence="5" id="KW-1185">Reference proteome</keyword>
<dbReference type="SMART" id="SM00173">
    <property type="entry name" value="RAS"/>
    <property type="match status" value="1"/>
</dbReference>
<dbReference type="PANTHER" id="PTHR24070">
    <property type="entry name" value="RAS, DI-RAS, AND RHEB FAMILY MEMBERS OF SMALL GTPASE SUPERFAMILY"/>
    <property type="match status" value="1"/>
</dbReference>
<dbReference type="FunFam" id="3.40.50.300:FF:001447">
    <property type="entry name" value="Ras-related protein Rab-1B"/>
    <property type="match status" value="1"/>
</dbReference>
<protein>
    <submittedName>
        <fullName evidence="4">Small GTPase superfamily</fullName>
    </submittedName>
</protein>
<evidence type="ECO:0000256" key="2">
    <source>
        <dbReference type="ARBA" id="ARBA00022741"/>
    </source>
</evidence>
<reference evidence="4" key="1">
    <citation type="submission" date="2023-03" db="EMBL/GenBank/DDBJ databases">
        <title>Massive genome expansion in bonnet fungi (Mycena s.s.) driven by repeated elements and novel gene families across ecological guilds.</title>
        <authorList>
            <consortium name="Lawrence Berkeley National Laboratory"/>
            <person name="Harder C.B."/>
            <person name="Miyauchi S."/>
            <person name="Viragh M."/>
            <person name="Kuo A."/>
            <person name="Thoen E."/>
            <person name="Andreopoulos B."/>
            <person name="Lu D."/>
            <person name="Skrede I."/>
            <person name="Drula E."/>
            <person name="Henrissat B."/>
            <person name="Morin E."/>
            <person name="Kohler A."/>
            <person name="Barry K."/>
            <person name="LaButti K."/>
            <person name="Morin E."/>
            <person name="Salamov A."/>
            <person name="Lipzen A."/>
            <person name="Mereny Z."/>
            <person name="Hegedus B."/>
            <person name="Baldrian P."/>
            <person name="Stursova M."/>
            <person name="Weitz H."/>
            <person name="Taylor A."/>
            <person name="Grigoriev I.V."/>
            <person name="Nagy L.G."/>
            <person name="Martin F."/>
            <person name="Kauserud H."/>
        </authorList>
    </citation>
    <scope>NUCLEOTIDE SEQUENCE</scope>
    <source>
        <strain evidence="4">CBHHK067</strain>
    </source>
</reference>
<dbReference type="NCBIfam" id="TIGR00231">
    <property type="entry name" value="small_GTP"/>
    <property type="match status" value="1"/>
</dbReference>
<comment type="caution">
    <text evidence="4">The sequence shown here is derived from an EMBL/GenBank/DDBJ whole genome shotgun (WGS) entry which is preliminary data.</text>
</comment>
<dbReference type="Pfam" id="PF00071">
    <property type="entry name" value="Ras"/>
    <property type="match status" value="1"/>
</dbReference>
<dbReference type="GO" id="GO:0007165">
    <property type="term" value="P:signal transduction"/>
    <property type="evidence" value="ECO:0007669"/>
    <property type="project" value="InterPro"/>
</dbReference>
<dbReference type="GO" id="GO:0005525">
    <property type="term" value="F:GTP binding"/>
    <property type="evidence" value="ECO:0007669"/>
    <property type="project" value="UniProtKB-KW"/>
</dbReference>
<evidence type="ECO:0000313" key="5">
    <source>
        <dbReference type="Proteomes" id="UP001221757"/>
    </source>
</evidence>
<evidence type="ECO:0000256" key="3">
    <source>
        <dbReference type="ARBA" id="ARBA00023134"/>
    </source>
</evidence>
<dbReference type="InterPro" id="IPR027417">
    <property type="entry name" value="P-loop_NTPase"/>
</dbReference>
<name>A0AAD7M6T1_MYCRO</name>
<dbReference type="SUPFAM" id="SSF52540">
    <property type="entry name" value="P-loop containing nucleoside triphosphate hydrolases"/>
    <property type="match status" value="1"/>
</dbReference>
<dbReference type="Proteomes" id="UP001221757">
    <property type="component" value="Unassembled WGS sequence"/>
</dbReference>
<dbReference type="InterPro" id="IPR005225">
    <property type="entry name" value="Small_GTP-bd"/>
</dbReference>
<dbReference type="AlphaFoldDB" id="A0AAD7M6T1"/>
<dbReference type="InterPro" id="IPR001806">
    <property type="entry name" value="Small_GTPase"/>
</dbReference>
<dbReference type="Gene3D" id="3.40.50.300">
    <property type="entry name" value="P-loop containing nucleotide triphosphate hydrolases"/>
    <property type="match status" value="1"/>
</dbReference>
<dbReference type="GO" id="GO:0005886">
    <property type="term" value="C:plasma membrane"/>
    <property type="evidence" value="ECO:0007669"/>
    <property type="project" value="UniProtKB-SubCell"/>
</dbReference>
<comment type="subcellular location">
    <subcellularLocation>
        <location evidence="1">Cell membrane</location>
        <topology evidence="1">Lipid-anchor</topology>
        <orientation evidence="1">Cytoplasmic side</orientation>
    </subcellularLocation>
</comment>
<keyword evidence="3" id="KW-0342">GTP-binding</keyword>
<dbReference type="InterPro" id="IPR020849">
    <property type="entry name" value="Small_GTPase_Ras-type"/>
</dbReference>
<dbReference type="PROSITE" id="PS51419">
    <property type="entry name" value="RAB"/>
    <property type="match status" value="1"/>
</dbReference>
<dbReference type="PROSITE" id="PS51421">
    <property type="entry name" value="RAS"/>
    <property type="match status" value="1"/>
</dbReference>
<evidence type="ECO:0000256" key="1">
    <source>
        <dbReference type="ARBA" id="ARBA00004342"/>
    </source>
</evidence>
<evidence type="ECO:0000313" key="4">
    <source>
        <dbReference type="EMBL" id="KAJ7703930.1"/>
    </source>
</evidence>
<dbReference type="GO" id="GO:0003924">
    <property type="term" value="F:GTPase activity"/>
    <property type="evidence" value="ECO:0007669"/>
    <property type="project" value="InterPro"/>
</dbReference>
<organism evidence="4 5">
    <name type="scientific">Mycena rosella</name>
    <name type="common">Pink bonnet</name>
    <name type="synonym">Agaricus rosellus</name>
    <dbReference type="NCBI Taxonomy" id="1033263"/>
    <lineage>
        <taxon>Eukaryota</taxon>
        <taxon>Fungi</taxon>
        <taxon>Dikarya</taxon>
        <taxon>Basidiomycota</taxon>
        <taxon>Agaricomycotina</taxon>
        <taxon>Agaricomycetes</taxon>
        <taxon>Agaricomycetidae</taxon>
        <taxon>Agaricales</taxon>
        <taxon>Marasmiineae</taxon>
        <taxon>Mycenaceae</taxon>
        <taxon>Mycena</taxon>
    </lineage>
</organism>